<dbReference type="InterPro" id="IPR006342">
    <property type="entry name" value="FkbM_mtfrase"/>
</dbReference>
<dbReference type="PANTHER" id="PTHR34203">
    <property type="entry name" value="METHYLTRANSFERASE, FKBM FAMILY PROTEIN"/>
    <property type="match status" value="1"/>
</dbReference>
<evidence type="ECO:0000259" key="1">
    <source>
        <dbReference type="Pfam" id="PF05050"/>
    </source>
</evidence>
<sequence>MKVRLPNGLSIYAPNRIDARFLYHEIFVQNCYLRRGIELGEGATVFDVGANIGMFDVFLAQVVRDFTLYAFEPIPETFDLLRLNTNRFADKAKLFNMGLSDHAGEATFTRYPRASALATCSPGHIPKLRAARNDFVARRRPQQAGDIGRRVGEWPRSVLAKMLDFYFFSGEETVQCQLQTISHIINLHSVESIDLLKIDVENSEWEVLEGVSEADWGKIKQVVLEVHDIDGRLQRILKRLDQHGFEVVADQEEWSSGFGIFNVYARQRAAPVGSCRTQGGRRDAE</sequence>
<dbReference type="PANTHER" id="PTHR34203:SF13">
    <property type="entry name" value="EXPRESSED PROTEIN"/>
    <property type="match status" value="1"/>
</dbReference>
<dbReference type="InterPro" id="IPR029063">
    <property type="entry name" value="SAM-dependent_MTases_sf"/>
</dbReference>
<dbReference type="NCBIfam" id="TIGR01444">
    <property type="entry name" value="fkbM_fam"/>
    <property type="match status" value="1"/>
</dbReference>
<keyword evidence="3" id="KW-1185">Reference proteome</keyword>
<dbReference type="GO" id="GO:0032259">
    <property type="term" value="P:methylation"/>
    <property type="evidence" value="ECO:0007669"/>
    <property type="project" value="UniProtKB-KW"/>
</dbReference>
<dbReference type="AlphaFoldDB" id="A0A1U7CTT6"/>
<accession>A0A1U7CTT6</accession>
<organism evidence="2 3">
    <name type="scientific">Paludisphaera borealis</name>
    <dbReference type="NCBI Taxonomy" id="1387353"/>
    <lineage>
        <taxon>Bacteria</taxon>
        <taxon>Pseudomonadati</taxon>
        <taxon>Planctomycetota</taxon>
        <taxon>Planctomycetia</taxon>
        <taxon>Isosphaerales</taxon>
        <taxon>Isosphaeraceae</taxon>
        <taxon>Paludisphaera</taxon>
    </lineage>
</organism>
<reference evidence="3" key="1">
    <citation type="submission" date="2016-12" db="EMBL/GenBank/DDBJ databases">
        <title>Comparative genomics of four Isosphaeraceae planctomycetes: a common pool of plasmids and glycoside hydrolase genes.</title>
        <authorList>
            <person name="Ivanova A."/>
        </authorList>
    </citation>
    <scope>NUCLEOTIDE SEQUENCE [LARGE SCALE GENOMIC DNA]</scope>
    <source>
        <strain evidence="3">PX4</strain>
    </source>
</reference>
<dbReference type="GO" id="GO:0008168">
    <property type="term" value="F:methyltransferase activity"/>
    <property type="evidence" value="ECO:0007669"/>
    <property type="project" value="UniProtKB-KW"/>
</dbReference>
<dbReference type="OrthoDB" id="276857at2"/>
<dbReference type="KEGG" id="pbor:BSF38_03880"/>
<evidence type="ECO:0000313" key="3">
    <source>
        <dbReference type="Proteomes" id="UP000186309"/>
    </source>
</evidence>
<evidence type="ECO:0000313" key="2">
    <source>
        <dbReference type="EMBL" id="APW62341.1"/>
    </source>
</evidence>
<dbReference type="Pfam" id="PF05050">
    <property type="entry name" value="Methyltransf_21"/>
    <property type="match status" value="1"/>
</dbReference>
<dbReference type="EC" id="2.1.1.-" evidence="2"/>
<dbReference type="InterPro" id="IPR052514">
    <property type="entry name" value="SAM-dependent_MTase"/>
</dbReference>
<dbReference type="Gene3D" id="3.40.50.150">
    <property type="entry name" value="Vaccinia Virus protein VP39"/>
    <property type="match status" value="1"/>
</dbReference>
<name>A0A1U7CTT6_9BACT</name>
<dbReference type="RefSeq" id="WP_076348372.1">
    <property type="nucleotide sequence ID" value="NZ_CP019082.1"/>
</dbReference>
<dbReference type="EMBL" id="CP019082">
    <property type="protein sequence ID" value="APW62341.1"/>
    <property type="molecule type" value="Genomic_DNA"/>
</dbReference>
<dbReference type="SUPFAM" id="SSF53335">
    <property type="entry name" value="S-adenosyl-L-methionine-dependent methyltransferases"/>
    <property type="match status" value="1"/>
</dbReference>
<feature type="domain" description="Methyltransferase FkbM" evidence="1">
    <location>
        <begin position="47"/>
        <end position="246"/>
    </location>
</feature>
<keyword evidence="2" id="KW-0808">Transferase</keyword>
<dbReference type="Proteomes" id="UP000186309">
    <property type="component" value="Chromosome"/>
</dbReference>
<keyword evidence="2" id="KW-0489">Methyltransferase</keyword>
<proteinExistence type="predicted"/>
<gene>
    <name evidence="2" type="primary">fkbM_1</name>
    <name evidence="2" type="ORF">BSF38_03880</name>
</gene>
<protein>
    <submittedName>
        <fullName evidence="2">31-O-demethyl-FK506 methyltransferase FkbM</fullName>
        <ecNumber evidence="2">2.1.1.-</ecNumber>
    </submittedName>
</protein>
<dbReference type="STRING" id="1387353.BSF38_03880"/>